<reference evidence="10" key="1">
    <citation type="journal article" date="2019" name="Int. J. Syst. Evol. Microbiol.">
        <title>The Global Catalogue of Microorganisms (GCM) 10K type strain sequencing project: providing services to taxonomists for standard genome sequencing and annotation.</title>
        <authorList>
            <consortium name="The Broad Institute Genomics Platform"/>
            <consortium name="The Broad Institute Genome Sequencing Center for Infectious Disease"/>
            <person name="Wu L."/>
            <person name="Ma J."/>
        </authorList>
    </citation>
    <scope>NUCLEOTIDE SEQUENCE [LARGE SCALE GENOMIC DNA]</scope>
    <source>
        <strain evidence="10">CGMCC 1.15197</strain>
    </source>
</reference>
<dbReference type="EMBL" id="BMHT01000001">
    <property type="protein sequence ID" value="GGE95891.1"/>
    <property type="molecule type" value="Genomic_DNA"/>
</dbReference>
<evidence type="ECO:0000256" key="5">
    <source>
        <dbReference type="ARBA" id="ARBA00023136"/>
    </source>
</evidence>
<feature type="domain" description="TM2" evidence="8">
    <location>
        <begin position="80"/>
        <end position="128"/>
    </location>
</feature>
<dbReference type="Proteomes" id="UP000632273">
    <property type="component" value="Unassembled WGS sequence"/>
</dbReference>
<dbReference type="PANTHER" id="PTHR21016:SF7">
    <property type="entry name" value="TM2 DOMAIN-CONTAINING PROTEIN 3"/>
    <property type="match status" value="1"/>
</dbReference>
<keyword evidence="10" id="KW-1185">Reference proteome</keyword>
<evidence type="ECO:0000256" key="2">
    <source>
        <dbReference type="ARBA" id="ARBA00022692"/>
    </source>
</evidence>
<evidence type="ECO:0000256" key="7">
    <source>
        <dbReference type="SAM" id="Phobius"/>
    </source>
</evidence>
<keyword evidence="6" id="KW-0325">Glycoprotein</keyword>
<gene>
    <name evidence="9" type="ORF">GCM10011383_03300</name>
</gene>
<evidence type="ECO:0000313" key="10">
    <source>
        <dbReference type="Proteomes" id="UP000632273"/>
    </source>
</evidence>
<comment type="caution">
    <text evidence="9">The sequence shown here is derived from an EMBL/GenBank/DDBJ whole genome shotgun (WGS) entry which is preliminary data.</text>
</comment>
<accession>A0ABQ1TJ54</accession>
<keyword evidence="2 7" id="KW-0812">Transmembrane</keyword>
<dbReference type="InterPro" id="IPR050932">
    <property type="entry name" value="TM2D1-3-like"/>
</dbReference>
<protein>
    <recommendedName>
        <fullName evidence="8">TM2 domain-containing protein</fullName>
    </recommendedName>
</protein>
<comment type="subcellular location">
    <subcellularLocation>
        <location evidence="1">Membrane</location>
        <topology evidence="1">Multi-pass membrane protein</topology>
    </subcellularLocation>
</comment>
<evidence type="ECO:0000259" key="8">
    <source>
        <dbReference type="Pfam" id="PF05154"/>
    </source>
</evidence>
<dbReference type="Pfam" id="PF05154">
    <property type="entry name" value="TM2"/>
    <property type="match status" value="1"/>
</dbReference>
<evidence type="ECO:0000256" key="6">
    <source>
        <dbReference type="ARBA" id="ARBA00023180"/>
    </source>
</evidence>
<evidence type="ECO:0000313" key="9">
    <source>
        <dbReference type="EMBL" id="GGE95891.1"/>
    </source>
</evidence>
<sequence length="146" mass="14885">MLTASTEAAPAPTAISAYAAAKALAAPAKTKTAAPVAKSASIEEKAGFSAAASTKAERKAVKQMVKQALKKAPQPAEAEGKSQVIALILAILVGGLGIHRFYLGYTGIGVAQLLTLGGCGVWALIDLIRIITGDLKPRGGEYAKKL</sequence>
<feature type="transmembrane region" description="Helical" evidence="7">
    <location>
        <begin position="108"/>
        <end position="128"/>
    </location>
</feature>
<proteinExistence type="predicted"/>
<dbReference type="InterPro" id="IPR007829">
    <property type="entry name" value="TM2"/>
</dbReference>
<feature type="transmembrane region" description="Helical" evidence="7">
    <location>
        <begin position="84"/>
        <end position="102"/>
    </location>
</feature>
<keyword evidence="5 7" id="KW-0472">Membrane</keyword>
<evidence type="ECO:0000256" key="4">
    <source>
        <dbReference type="ARBA" id="ARBA00022989"/>
    </source>
</evidence>
<dbReference type="PANTHER" id="PTHR21016">
    <property type="entry name" value="BETA-AMYLOID BINDING PROTEIN-RELATED"/>
    <property type="match status" value="1"/>
</dbReference>
<keyword evidence="3" id="KW-0732">Signal</keyword>
<evidence type="ECO:0000256" key="3">
    <source>
        <dbReference type="ARBA" id="ARBA00022729"/>
    </source>
</evidence>
<keyword evidence="4 7" id="KW-1133">Transmembrane helix</keyword>
<name>A0ABQ1TJ54_9BACT</name>
<evidence type="ECO:0000256" key="1">
    <source>
        <dbReference type="ARBA" id="ARBA00004141"/>
    </source>
</evidence>
<organism evidence="9 10">
    <name type="scientific">Hymenobacter cavernae</name>
    <dbReference type="NCBI Taxonomy" id="2044852"/>
    <lineage>
        <taxon>Bacteria</taxon>
        <taxon>Pseudomonadati</taxon>
        <taxon>Bacteroidota</taxon>
        <taxon>Cytophagia</taxon>
        <taxon>Cytophagales</taxon>
        <taxon>Hymenobacteraceae</taxon>
        <taxon>Hymenobacter</taxon>
    </lineage>
</organism>